<dbReference type="RefSeq" id="XP_007837646.1">
    <property type="nucleotide sequence ID" value="XM_007839455.1"/>
</dbReference>
<dbReference type="Proteomes" id="UP000030651">
    <property type="component" value="Unassembled WGS sequence"/>
</dbReference>
<dbReference type="KEGG" id="pfy:PFICI_10874"/>
<keyword evidence="1" id="KW-0175">Coiled coil</keyword>
<sequence>MSQQPQETLDGQPQTRSDGEPAALSGNTVPNVELSTPRRDAQWPDWFDLDDQNYNRQLSHAQAQVQRFKRDCKEAVRRFREVRRRKHLNELWYSIPGKNNL</sequence>
<accession>W3WT13</accession>
<feature type="compositionally biased region" description="Polar residues" evidence="2">
    <location>
        <begin position="25"/>
        <end position="34"/>
    </location>
</feature>
<evidence type="ECO:0000256" key="2">
    <source>
        <dbReference type="SAM" id="MobiDB-lite"/>
    </source>
</evidence>
<feature type="region of interest" description="Disordered" evidence="2">
    <location>
        <begin position="1"/>
        <end position="44"/>
    </location>
</feature>
<reference evidence="4" key="1">
    <citation type="journal article" date="2015" name="BMC Genomics">
        <title>Genomic and transcriptomic analysis of the endophytic fungus Pestalotiopsis fici reveals its lifestyle and high potential for synthesis of natural products.</title>
        <authorList>
            <person name="Wang X."/>
            <person name="Zhang X."/>
            <person name="Liu L."/>
            <person name="Xiang M."/>
            <person name="Wang W."/>
            <person name="Sun X."/>
            <person name="Che Y."/>
            <person name="Guo L."/>
            <person name="Liu G."/>
            <person name="Guo L."/>
            <person name="Wang C."/>
            <person name="Yin W.B."/>
            <person name="Stadler M."/>
            <person name="Zhang X."/>
            <person name="Liu X."/>
        </authorList>
    </citation>
    <scope>NUCLEOTIDE SEQUENCE [LARGE SCALE GENOMIC DNA]</scope>
    <source>
        <strain evidence="4">W106-1 / CGMCC3.15140</strain>
    </source>
</reference>
<dbReference type="AlphaFoldDB" id="W3WT13"/>
<evidence type="ECO:0000313" key="3">
    <source>
        <dbReference type="EMBL" id="ETS77000.1"/>
    </source>
</evidence>
<feature type="coiled-coil region" evidence="1">
    <location>
        <begin position="58"/>
        <end position="85"/>
    </location>
</feature>
<protein>
    <submittedName>
        <fullName evidence="3">Uncharacterized protein</fullName>
    </submittedName>
</protein>
<proteinExistence type="predicted"/>
<name>W3WT13_PESFW</name>
<organism evidence="3 4">
    <name type="scientific">Pestalotiopsis fici (strain W106-1 / CGMCC3.15140)</name>
    <dbReference type="NCBI Taxonomy" id="1229662"/>
    <lineage>
        <taxon>Eukaryota</taxon>
        <taxon>Fungi</taxon>
        <taxon>Dikarya</taxon>
        <taxon>Ascomycota</taxon>
        <taxon>Pezizomycotina</taxon>
        <taxon>Sordariomycetes</taxon>
        <taxon>Xylariomycetidae</taxon>
        <taxon>Amphisphaeriales</taxon>
        <taxon>Sporocadaceae</taxon>
        <taxon>Pestalotiopsis</taxon>
    </lineage>
</organism>
<evidence type="ECO:0000313" key="4">
    <source>
        <dbReference type="Proteomes" id="UP000030651"/>
    </source>
</evidence>
<dbReference type="HOGENOM" id="CLU_2292651_0_0_1"/>
<evidence type="ECO:0000256" key="1">
    <source>
        <dbReference type="SAM" id="Coils"/>
    </source>
</evidence>
<dbReference type="EMBL" id="KI912116">
    <property type="protein sequence ID" value="ETS77000.1"/>
    <property type="molecule type" value="Genomic_DNA"/>
</dbReference>
<dbReference type="GeneID" id="19275887"/>
<keyword evidence="4" id="KW-1185">Reference proteome</keyword>
<feature type="compositionally biased region" description="Polar residues" evidence="2">
    <location>
        <begin position="1"/>
        <end position="16"/>
    </location>
</feature>
<gene>
    <name evidence="3" type="ORF">PFICI_10874</name>
</gene>
<dbReference type="InParanoid" id="W3WT13"/>